<evidence type="ECO:0000256" key="1">
    <source>
        <dbReference type="SAM" id="Phobius"/>
    </source>
</evidence>
<keyword evidence="1" id="KW-0812">Transmembrane</keyword>
<feature type="transmembrane region" description="Helical" evidence="1">
    <location>
        <begin position="190"/>
        <end position="212"/>
    </location>
</feature>
<dbReference type="RefSeq" id="WP_158041531.1">
    <property type="nucleotide sequence ID" value="NZ_JACCFV010000001.1"/>
</dbReference>
<evidence type="ECO:0000313" key="2">
    <source>
        <dbReference type="EMBL" id="KAB1654294.1"/>
    </source>
</evidence>
<feature type="transmembrane region" description="Helical" evidence="1">
    <location>
        <begin position="16"/>
        <end position="32"/>
    </location>
</feature>
<keyword evidence="1" id="KW-0472">Membrane</keyword>
<accession>A0A7J5BP34</accession>
<feature type="transmembrane region" description="Helical" evidence="1">
    <location>
        <begin position="103"/>
        <end position="126"/>
    </location>
</feature>
<comment type="caution">
    <text evidence="2">The sequence shown here is derived from an EMBL/GenBank/DDBJ whole genome shotgun (WGS) entry which is preliminary data.</text>
</comment>
<dbReference type="Proteomes" id="UP000467240">
    <property type="component" value="Unassembled WGS sequence"/>
</dbReference>
<dbReference type="EMBL" id="WBJZ01000019">
    <property type="protein sequence ID" value="KAB1654294.1"/>
    <property type="molecule type" value="Genomic_DNA"/>
</dbReference>
<gene>
    <name evidence="2" type="ORF">F8O01_13745</name>
</gene>
<keyword evidence="1" id="KW-1133">Transmembrane helix</keyword>
<feature type="transmembrane region" description="Helical" evidence="1">
    <location>
        <begin position="147"/>
        <end position="170"/>
    </location>
</feature>
<sequence length="336" mass="35091">MLSISVWPTWIDRLDLLVATLVGLLIGTWLVVRRRRRIGVGPAPDRATSYSRVLRRQRFVVVLLVLVWFVCLAARLIGTGIVLTSPDVRTTELAVRGIDALLLAVPLAPLVLQLGALATQTTALPTTPAADRASWRAAAASGQITPTFWAVVLTFVLWVVSLVVVAITLGGPCRTDGPCVSVTTPVVSHVAVVSAATLGGALVVFLAMLIALRRALGAHGTETDDATIIRAATAGVITRSTTDAILLALGTATVLVGTAASSGFEFSWGVPGAFGWTWTGPEATPGEPMPSAANGDIPHIGAPTLGLVVFGSIVRGVGAAFVAWAWARILLHTVRR</sequence>
<reference evidence="2 3" key="1">
    <citation type="submission" date="2019-09" db="EMBL/GenBank/DDBJ databases">
        <title>Phylogeny of genus Pseudoclavibacter and closely related genus.</title>
        <authorList>
            <person name="Li Y."/>
        </authorList>
    </citation>
    <scope>NUCLEOTIDE SEQUENCE [LARGE SCALE GENOMIC DNA]</scope>
    <source>
        <strain evidence="2 3">DSM 23821</strain>
    </source>
</reference>
<organism evidence="2 3">
    <name type="scientific">Pseudoclavibacter chungangensis</name>
    <dbReference type="NCBI Taxonomy" id="587635"/>
    <lineage>
        <taxon>Bacteria</taxon>
        <taxon>Bacillati</taxon>
        <taxon>Actinomycetota</taxon>
        <taxon>Actinomycetes</taxon>
        <taxon>Micrococcales</taxon>
        <taxon>Microbacteriaceae</taxon>
        <taxon>Pseudoclavibacter</taxon>
    </lineage>
</organism>
<protein>
    <submittedName>
        <fullName evidence="2">Uncharacterized protein</fullName>
    </submittedName>
</protein>
<keyword evidence="3" id="KW-1185">Reference proteome</keyword>
<name>A0A7J5BP34_9MICO</name>
<feature type="transmembrane region" description="Helical" evidence="1">
    <location>
        <begin position="305"/>
        <end position="327"/>
    </location>
</feature>
<dbReference type="AlphaFoldDB" id="A0A7J5BP34"/>
<evidence type="ECO:0000313" key="3">
    <source>
        <dbReference type="Proteomes" id="UP000467240"/>
    </source>
</evidence>
<feature type="transmembrane region" description="Helical" evidence="1">
    <location>
        <begin position="244"/>
        <end position="264"/>
    </location>
</feature>
<feature type="transmembrane region" description="Helical" evidence="1">
    <location>
        <begin position="59"/>
        <end position="83"/>
    </location>
</feature>
<proteinExistence type="predicted"/>